<sequence>MCRVLIGLFRPLKALCEQINGVVKDGASNKSDSPRKDLAISTAFVGESLKNLNSKFGDTSELTQQAINNGVFVASAEDRASEN</sequence>
<dbReference type="Proteomes" id="UP000887565">
    <property type="component" value="Unplaced"/>
</dbReference>
<name>A0A915JUJ0_ROMCU</name>
<protein>
    <submittedName>
        <fullName evidence="2">Uncharacterized protein</fullName>
    </submittedName>
</protein>
<evidence type="ECO:0000313" key="1">
    <source>
        <dbReference type="Proteomes" id="UP000887565"/>
    </source>
</evidence>
<accession>A0A915JUJ0</accession>
<organism evidence="1 2">
    <name type="scientific">Romanomermis culicivorax</name>
    <name type="common">Nematode worm</name>
    <dbReference type="NCBI Taxonomy" id="13658"/>
    <lineage>
        <taxon>Eukaryota</taxon>
        <taxon>Metazoa</taxon>
        <taxon>Ecdysozoa</taxon>
        <taxon>Nematoda</taxon>
        <taxon>Enoplea</taxon>
        <taxon>Dorylaimia</taxon>
        <taxon>Mermithida</taxon>
        <taxon>Mermithoidea</taxon>
        <taxon>Mermithidae</taxon>
        <taxon>Romanomermis</taxon>
    </lineage>
</organism>
<proteinExistence type="predicted"/>
<reference evidence="2" key="1">
    <citation type="submission" date="2022-11" db="UniProtKB">
        <authorList>
            <consortium name="WormBaseParasite"/>
        </authorList>
    </citation>
    <scope>IDENTIFICATION</scope>
</reference>
<dbReference type="AlphaFoldDB" id="A0A915JUJ0"/>
<evidence type="ECO:0000313" key="2">
    <source>
        <dbReference type="WBParaSite" id="nRc.2.0.1.t29926-RA"/>
    </source>
</evidence>
<keyword evidence="1" id="KW-1185">Reference proteome</keyword>
<dbReference type="WBParaSite" id="nRc.2.0.1.t29926-RA">
    <property type="protein sequence ID" value="nRc.2.0.1.t29926-RA"/>
    <property type="gene ID" value="nRc.2.0.1.g29926"/>
</dbReference>